<dbReference type="EMBL" id="JACHMB010000001">
    <property type="protein sequence ID" value="MBB5775874.1"/>
    <property type="molecule type" value="Genomic_DNA"/>
</dbReference>
<dbReference type="InterPro" id="IPR050090">
    <property type="entry name" value="Tyrosine_recombinase_XerCD"/>
</dbReference>
<evidence type="ECO:0000259" key="6">
    <source>
        <dbReference type="PROSITE" id="PS51900"/>
    </source>
</evidence>
<evidence type="ECO:0000256" key="2">
    <source>
        <dbReference type="ARBA" id="ARBA00023125"/>
    </source>
</evidence>
<dbReference type="PROSITE" id="PS51898">
    <property type="entry name" value="TYR_RECOMBINASE"/>
    <property type="match status" value="1"/>
</dbReference>
<dbReference type="Proteomes" id="UP000579153">
    <property type="component" value="Unassembled WGS sequence"/>
</dbReference>
<accession>A0A7W9L9R1</accession>
<dbReference type="Gene3D" id="1.10.443.10">
    <property type="entry name" value="Intergrase catalytic core"/>
    <property type="match status" value="1"/>
</dbReference>
<proteinExistence type="predicted"/>
<dbReference type="GO" id="GO:0006310">
    <property type="term" value="P:DNA recombination"/>
    <property type="evidence" value="ECO:0007669"/>
    <property type="project" value="UniProtKB-KW"/>
</dbReference>
<dbReference type="InterPro" id="IPR013762">
    <property type="entry name" value="Integrase-like_cat_sf"/>
</dbReference>
<dbReference type="PANTHER" id="PTHR30349">
    <property type="entry name" value="PHAGE INTEGRASE-RELATED"/>
    <property type="match status" value="1"/>
</dbReference>
<reference evidence="7 8" key="1">
    <citation type="submission" date="2020-08" db="EMBL/GenBank/DDBJ databases">
        <title>Sequencing the genomes of 1000 actinobacteria strains.</title>
        <authorList>
            <person name="Klenk H.-P."/>
        </authorList>
    </citation>
    <scope>NUCLEOTIDE SEQUENCE [LARGE SCALE GENOMIC DNA]</scope>
    <source>
        <strain evidence="7 8">DSM 45507</strain>
    </source>
</reference>
<feature type="domain" description="Core-binding (CB)" evidence="6">
    <location>
        <begin position="69"/>
        <end position="153"/>
    </location>
</feature>
<keyword evidence="8" id="KW-1185">Reference proteome</keyword>
<feature type="domain" description="Tyr recombinase" evidence="5">
    <location>
        <begin position="174"/>
        <end position="393"/>
    </location>
</feature>
<dbReference type="Pfam" id="PF00589">
    <property type="entry name" value="Phage_integrase"/>
    <property type="match status" value="2"/>
</dbReference>
<dbReference type="AlphaFoldDB" id="A0A7W9L9R1"/>
<dbReference type="InterPro" id="IPR044068">
    <property type="entry name" value="CB"/>
</dbReference>
<evidence type="ECO:0000313" key="7">
    <source>
        <dbReference type="EMBL" id="MBB5775874.1"/>
    </source>
</evidence>
<keyword evidence="2 4" id="KW-0238">DNA-binding</keyword>
<keyword evidence="3" id="KW-0233">DNA recombination</keyword>
<dbReference type="InterPro" id="IPR011010">
    <property type="entry name" value="DNA_brk_join_enz"/>
</dbReference>
<evidence type="ECO:0000256" key="1">
    <source>
        <dbReference type="ARBA" id="ARBA00022908"/>
    </source>
</evidence>
<dbReference type="InterPro" id="IPR004107">
    <property type="entry name" value="Integrase_SAM-like_N"/>
</dbReference>
<evidence type="ECO:0000313" key="8">
    <source>
        <dbReference type="Proteomes" id="UP000579153"/>
    </source>
</evidence>
<dbReference type="PANTHER" id="PTHR30349:SF91">
    <property type="entry name" value="INTA PROTEIN"/>
    <property type="match status" value="1"/>
</dbReference>
<dbReference type="RefSeq" id="WP_185069495.1">
    <property type="nucleotide sequence ID" value="NZ_JACHMB010000001.1"/>
</dbReference>
<dbReference type="GO" id="GO:0003677">
    <property type="term" value="F:DNA binding"/>
    <property type="evidence" value="ECO:0007669"/>
    <property type="project" value="UniProtKB-UniRule"/>
</dbReference>
<keyword evidence="1" id="KW-0229">DNA integration</keyword>
<gene>
    <name evidence="7" type="ORF">HD596_002630</name>
</gene>
<sequence>MGRKPNGASSVYLGKDGYWHGRVTVGVKDDGKPDRRHVMVKSQAEAIRRVRALEKERDSGKVRKAGQTWTVAKWLTHWIETIAVPPSIRESTHSGYKVDVNTHLIPGIGAHRLDKLTPEHLEKLYAKIQASGKSAGTAHHVHRTVRTALNVVVRRGHITTNPATLAKAPTLTEEEVEPYEIDEVKRLLKAADELPRNSARWAVALALGLRQGEALGLKWADVDLDRGELRVRRGRQRPKYEHGCRENCGRKPGYCPERKQVRAATADTKSRAGRRTIGLPAQLIALLRRHREEQQAERAKARRLWEEGDWVFTTATGQPVSPYTDYHEWKGLLASAGLRDGRLHDARHTAATVLLVLGVPERTVMAIMGWSSSGMARRYQHVTDGIRNTVAKQVDGLLWETSKEGDESSEEVN</sequence>
<dbReference type="GO" id="GO:0015074">
    <property type="term" value="P:DNA integration"/>
    <property type="evidence" value="ECO:0007669"/>
    <property type="project" value="UniProtKB-KW"/>
</dbReference>
<dbReference type="InterPro" id="IPR010998">
    <property type="entry name" value="Integrase_recombinase_N"/>
</dbReference>
<dbReference type="PROSITE" id="PS51900">
    <property type="entry name" value="CB"/>
    <property type="match status" value="1"/>
</dbReference>
<evidence type="ECO:0000256" key="4">
    <source>
        <dbReference type="PROSITE-ProRule" id="PRU01248"/>
    </source>
</evidence>
<comment type="caution">
    <text evidence="7">The sequence shown here is derived from an EMBL/GenBank/DDBJ whole genome shotgun (WGS) entry which is preliminary data.</text>
</comment>
<dbReference type="SUPFAM" id="SSF56349">
    <property type="entry name" value="DNA breaking-rejoining enzymes"/>
    <property type="match status" value="1"/>
</dbReference>
<evidence type="ECO:0000256" key="3">
    <source>
        <dbReference type="ARBA" id="ARBA00023172"/>
    </source>
</evidence>
<name>A0A7W9L9R1_9ACTN</name>
<organism evidence="7 8">
    <name type="scientific">Nonomuraea jabiensis</name>
    <dbReference type="NCBI Taxonomy" id="882448"/>
    <lineage>
        <taxon>Bacteria</taxon>
        <taxon>Bacillati</taxon>
        <taxon>Actinomycetota</taxon>
        <taxon>Actinomycetes</taxon>
        <taxon>Streptosporangiales</taxon>
        <taxon>Streptosporangiaceae</taxon>
        <taxon>Nonomuraea</taxon>
    </lineage>
</organism>
<dbReference type="InterPro" id="IPR002104">
    <property type="entry name" value="Integrase_catalytic"/>
</dbReference>
<evidence type="ECO:0000259" key="5">
    <source>
        <dbReference type="PROSITE" id="PS51898"/>
    </source>
</evidence>
<protein>
    <submittedName>
        <fullName evidence="7">Integrase</fullName>
    </submittedName>
</protein>
<dbReference type="Gene3D" id="1.10.150.130">
    <property type="match status" value="1"/>
</dbReference>
<dbReference type="CDD" id="cd01189">
    <property type="entry name" value="INT_ICEBs1_C_like"/>
    <property type="match status" value="1"/>
</dbReference>
<dbReference type="Pfam" id="PF14659">
    <property type="entry name" value="Phage_int_SAM_3"/>
    <property type="match status" value="1"/>
</dbReference>